<sequence>MEEWMSTVSKWCSMVKQKREKKELPLHSKAGMKEHFTFWLRKEAHGLHVQPLSRNLNLQQRQPAHPHRSSMSGSMRRRGKAAWAVLVCRTCGSVLRAPPYLFLAQ</sequence>
<keyword evidence="2" id="KW-1185">Reference proteome</keyword>
<dbReference type="AlphaFoldDB" id="A0A0S3SW12"/>
<evidence type="ECO:0000313" key="2">
    <source>
        <dbReference type="Proteomes" id="UP000291084"/>
    </source>
</evidence>
<reference evidence="1 2" key="1">
    <citation type="journal article" date="2015" name="Sci. Rep.">
        <title>The power of single molecule real-time sequencing technology in the de novo assembly of a eukaryotic genome.</title>
        <authorList>
            <person name="Sakai H."/>
            <person name="Naito K."/>
            <person name="Ogiso-Tanaka E."/>
            <person name="Takahashi Y."/>
            <person name="Iseki K."/>
            <person name="Muto C."/>
            <person name="Satou K."/>
            <person name="Teruya K."/>
            <person name="Shiroma A."/>
            <person name="Shimoji M."/>
            <person name="Hirano T."/>
            <person name="Itoh T."/>
            <person name="Kaga A."/>
            <person name="Tomooka N."/>
        </authorList>
    </citation>
    <scope>NUCLEOTIDE SEQUENCE [LARGE SCALE GENOMIC DNA]</scope>
    <source>
        <strain evidence="2">cv. Shumari</strain>
    </source>
</reference>
<name>A0A0S3SW12_PHAAN</name>
<gene>
    <name evidence="1" type="primary">Vigan.09G045400</name>
    <name evidence="1" type="ORF">VIGAN_09045400</name>
</gene>
<organism evidence="1 2">
    <name type="scientific">Vigna angularis var. angularis</name>
    <dbReference type="NCBI Taxonomy" id="157739"/>
    <lineage>
        <taxon>Eukaryota</taxon>
        <taxon>Viridiplantae</taxon>
        <taxon>Streptophyta</taxon>
        <taxon>Embryophyta</taxon>
        <taxon>Tracheophyta</taxon>
        <taxon>Spermatophyta</taxon>
        <taxon>Magnoliopsida</taxon>
        <taxon>eudicotyledons</taxon>
        <taxon>Gunneridae</taxon>
        <taxon>Pentapetalae</taxon>
        <taxon>rosids</taxon>
        <taxon>fabids</taxon>
        <taxon>Fabales</taxon>
        <taxon>Fabaceae</taxon>
        <taxon>Papilionoideae</taxon>
        <taxon>50 kb inversion clade</taxon>
        <taxon>NPAAA clade</taxon>
        <taxon>indigoferoid/millettioid clade</taxon>
        <taxon>Phaseoleae</taxon>
        <taxon>Vigna</taxon>
    </lineage>
</organism>
<evidence type="ECO:0000313" key="1">
    <source>
        <dbReference type="EMBL" id="BAT97098.1"/>
    </source>
</evidence>
<protein>
    <submittedName>
        <fullName evidence="1">Uncharacterized protein</fullName>
    </submittedName>
</protein>
<dbReference type="EMBL" id="AP015042">
    <property type="protein sequence ID" value="BAT97098.1"/>
    <property type="molecule type" value="Genomic_DNA"/>
</dbReference>
<proteinExistence type="predicted"/>
<dbReference type="Proteomes" id="UP000291084">
    <property type="component" value="Chromosome 9"/>
</dbReference>
<accession>A0A0S3SW12</accession>